<accession>A0A2H0V2B6</accession>
<feature type="domain" description="VanZ-like" evidence="2">
    <location>
        <begin position="34"/>
        <end position="121"/>
    </location>
</feature>
<feature type="transmembrane region" description="Helical" evidence="1">
    <location>
        <begin position="98"/>
        <end position="118"/>
    </location>
</feature>
<evidence type="ECO:0000313" key="4">
    <source>
        <dbReference type="Proteomes" id="UP000228626"/>
    </source>
</evidence>
<keyword evidence="1" id="KW-1133">Transmembrane helix</keyword>
<dbReference type="AlphaFoldDB" id="A0A2H0V2B6"/>
<reference evidence="4" key="1">
    <citation type="submission" date="2017-09" db="EMBL/GenBank/DDBJ databases">
        <title>Depth-based differentiation of microbial function through sediment-hosted aquifers and enrichment of novel symbionts in the deep terrestrial subsurface.</title>
        <authorList>
            <person name="Probst A.J."/>
            <person name="Ladd B."/>
            <person name="Jarett J.K."/>
            <person name="Geller-Mcgrath D.E."/>
            <person name="Sieber C.M.K."/>
            <person name="Emerson J.B."/>
            <person name="Anantharaman K."/>
            <person name="Thomas B.C."/>
            <person name="Malmstrom R."/>
            <person name="Stieglmeier M."/>
            <person name="Klingl A."/>
            <person name="Woyke T."/>
            <person name="Ryan C.M."/>
            <person name="Banfield J.F."/>
        </authorList>
    </citation>
    <scope>NUCLEOTIDE SEQUENCE [LARGE SCALE GENOMIC DNA]</scope>
</reference>
<gene>
    <name evidence="3" type="ORF">COT99_01985</name>
</gene>
<dbReference type="EMBL" id="PFAR01000024">
    <property type="protein sequence ID" value="PIR93236.1"/>
    <property type="molecule type" value="Genomic_DNA"/>
</dbReference>
<name>A0A2H0V2B6_9BACT</name>
<evidence type="ECO:0000259" key="2">
    <source>
        <dbReference type="Pfam" id="PF04892"/>
    </source>
</evidence>
<dbReference type="NCBIfam" id="NF037970">
    <property type="entry name" value="vanZ_1"/>
    <property type="match status" value="1"/>
</dbReference>
<feature type="transmembrane region" description="Helical" evidence="1">
    <location>
        <begin position="69"/>
        <end position="86"/>
    </location>
</feature>
<dbReference type="InterPro" id="IPR006976">
    <property type="entry name" value="VanZ-like"/>
</dbReference>
<sequence>MIKFIKLLLILSWLLLIFLTSHITFPPEDPNRIKLWYEYTYDKSMHLILYGFLAYLIASFLIENKKLKWQWIFWVAVLFCYFYGITDEWHQGFVAGRGVSYYDLCFNVIGGIGGASLYKIWRTDGSNRGWYAREMHGKTV</sequence>
<dbReference type="Proteomes" id="UP000228626">
    <property type="component" value="Unassembled WGS sequence"/>
</dbReference>
<evidence type="ECO:0000256" key="1">
    <source>
        <dbReference type="SAM" id="Phobius"/>
    </source>
</evidence>
<organism evidence="3 4">
    <name type="scientific">Candidatus Falkowbacteria bacterium CG10_big_fil_rev_8_21_14_0_10_43_10</name>
    <dbReference type="NCBI Taxonomy" id="1974567"/>
    <lineage>
        <taxon>Bacteria</taxon>
        <taxon>Candidatus Falkowiibacteriota</taxon>
    </lineage>
</organism>
<dbReference type="Pfam" id="PF04892">
    <property type="entry name" value="VanZ"/>
    <property type="match status" value="1"/>
</dbReference>
<keyword evidence="1" id="KW-0812">Transmembrane</keyword>
<evidence type="ECO:0000313" key="3">
    <source>
        <dbReference type="EMBL" id="PIR93236.1"/>
    </source>
</evidence>
<feature type="transmembrane region" description="Helical" evidence="1">
    <location>
        <begin position="45"/>
        <end position="62"/>
    </location>
</feature>
<proteinExistence type="predicted"/>
<comment type="caution">
    <text evidence="3">The sequence shown here is derived from an EMBL/GenBank/DDBJ whole genome shotgun (WGS) entry which is preliminary data.</text>
</comment>
<protein>
    <recommendedName>
        <fullName evidence="2">VanZ-like domain-containing protein</fullName>
    </recommendedName>
</protein>
<keyword evidence="1" id="KW-0472">Membrane</keyword>